<gene>
    <name evidence="10" type="ORF">BDK51DRAFT_16482</name>
</gene>
<comment type="pathway">
    <text evidence="2">Metabolic intermediate biosynthesis; chorismate biosynthesis; chorismate from D-erythrose 4-phosphate and phosphoenolpyruvate: step 1/7.</text>
</comment>
<dbReference type="PIRSF" id="PIRSF001361">
    <property type="entry name" value="DAHP_synthase"/>
    <property type="match status" value="1"/>
</dbReference>
<dbReference type="GO" id="GO:0003849">
    <property type="term" value="F:3-deoxy-7-phosphoheptulonate synthase activity"/>
    <property type="evidence" value="ECO:0007669"/>
    <property type="project" value="UniProtKB-EC"/>
</dbReference>
<feature type="domain" description="DAHP synthetase I/KDSA" evidence="9">
    <location>
        <begin position="52"/>
        <end position="354"/>
    </location>
</feature>
<reference evidence="11" key="1">
    <citation type="journal article" date="2018" name="Nat. Microbiol.">
        <title>Leveraging single-cell genomics to expand the fungal tree of life.</title>
        <authorList>
            <person name="Ahrendt S.R."/>
            <person name="Quandt C.A."/>
            <person name="Ciobanu D."/>
            <person name="Clum A."/>
            <person name="Salamov A."/>
            <person name="Andreopoulos B."/>
            <person name="Cheng J.F."/>
            <person name="Woyke T."/>
            <person name="Pelin A."/>
            <person name="Henrissat B."/>
            <person name="Reynolds N.K."/>
            <person name="Benny G.L."/>
            <person name="Smith M.E."/>
            <person name="James T.Y."/>
            <person name="Grigoriev I.V."/>
        </authorList>
    </citation>
    <scope>NUCLEOTIDE SEQUENCE [LARGE SCALE GENOMIC DNA]</scope>
</reference>
<evidence type="ECO:0000256" key="2">
    <source>
        <dbReference type="ARBA" id="ARBA00004688"/>
    </source>
</evidence>
<evidence type="ECO:0000256" key="3">
    <source>
        <dbReference type="ARBA" id="ARBA00007985"/>
    </source>
</evidence>
<protein>
    <recommendedName>
        <fullName evidence="8">Phospho-2-dehydro-3-deoxyheptonate aldolase</fullName>
        <ecNumber evidence="8">2.5.1.54</ecNumber>
    </recommendedName>
</protein>
<dbReference type="EC" id="2.5.1.54" evidence="8"/>
<evidence type="ECO:0000256" key="4">
    <source>
        <dbReference type="ARBA" id="ARBA00022605"/>
    </source>
</evidence>
<dbReference type="AlphaFoldDB" id="A0A4P9W1R5"/>
<evidence type="ECO:0000259" key="9">
    <source>
        <dbReference type="Pfam" id="PF00793"/>
    </source>
</evidence>
<dbReference type="OrthoDB" id="4699125at2759"/>
<dbReference type="GO" id="GO:0008652">
    <property type="term" value="P:amino acid biosynthetic process"/>
    <property type="evidence" value="ECO:0007669"/>
    <property type="project" value="UniProtKB-KW"/>
</dbReference>
<dbReference type="Pfam" id="PF00793">
    <property type="entry name" value="DAHP_synth_1"/>
    <property type="match status" value="1"/>
</dbReference>
<dbReference type="SUPFAM" id="SSF51569">
    <property type="entry name" value="Aldolase"/>
    <property type="match status" value="1"/>
</dbReference>
<evidence type="ECO:0000256" key="7">
    <source>
        <dbReference type="ARBA" id="ARBA00047508"/>
    </source>
</evidence>
<dbReference type="InterPro" id="IPR006218">
    <property type="entry name" value="DAHP1/KDSA"/>
</dbReference>
<dbReference type="InterPro" id="IPR006219">
    <property type="entry name" value="DAHP_synth_1"/>
</dbReference>
<keyword evidence="4 8" id="KW-0028">Amino-acid biosynthesis</keyword>
<sequence>MAPFAKSDTLNELDDRRIANIRPLIPPQLLVEDFPLSLAAAETCAHARAAAEDVLAGTDDRLLVIVGPCSIHDVSAALEYGKRLKAYIESSKADLVIIMRVYFEKPRTTVGWKGLINDPEMTGTFLVNKGLKLARGLLLDLNSMGVPAGVEFLDTLTPQYIGDLVAWGAIGARTTESQVHRELASGLSVPVGFKNGTDGNVGIAIDAIRSASQPHNFLSVTKQGLSAIVSTTGNKSCHVILRGGATGPNYDAAHVRTVRDQLQKAGLSTAMMIDCSHGNSSKDHNRQKLVVEDIVAQLRGPASDLDSTANNIAGVMIESHINAGRQNVPAEGPAGLKYGVSITDACMSWQDTIVVLDLLRAGVQARRRNKQG</sequence>
<evidence type="ECO:0000256" key="6">
    <source>
        <dbReference type="ARBA" id="ARBA00023141"/>
    </source>
</evidence>
<keyword evidence="5 8" id="KW-0808">Transferase</keyword>
<evidence type="ECO:0000256" key="8">
    <source>
        <dbReference type="PIRNR" id="PIRNR001361"/>
    </source>
</evidence>
<name>A0A4P9W1R5_9FUNG</name>
<comment type="similarity">
    <text evidence="3 8">Belongs to the class-I DAHP synthase family.</text>
</comment>
<dbReference type="EMBL" id="KZ999408">
    <property type="protein sequence ID" value="RKO85103.1"/>
    <property type="molecule type" value="Genomic_DNA"/>
</dbReference>
<dbReference type="NCBIfam" id="TIGR00034">
    <property type="entry name" value="aroFGH"/>
    <property type="match status" value="1"/>
</dbReference>
<dbReference type="NCBIfam" id="NF009395">
    <property type="entry name" value="PRK12755.1"/>
    <property type="match status" value="1"/>
</dbReference>
<accession>A0A4P9W1R5</accession>
<dbReference type="PANTHER" id="PTHR21225">
    <property type="entry name" value="PHOSPHO-2-DEHYDRO-3-DEOXYHEPTONATE ALDOLASE DAHP SYNTHETASE"/>
    <property type="match status" value="1"/>
</dbReference>
<dbReference type="Proteomes" id="UP000269721">
    <property type="component" value="Unassembled WGS sequence"/>
</dbReference>
<dbReference type="PANTHER" id="PTHR21225:SF12">
    <property type="entry name" value="PHOSPHO-2-DEHYDRO-3-DEOXYHEPTONATE ALDOLASE, TYROSINE-INHIBITED"/>
    <property type="match status" value="1"/>
</dbReference>
<dbReference type="InterPro" id="IPR013785">
    <property type="entry name" value="Aldolase_TIM"/>
</dbReference>
<comment type="catalytic activity">
    <reaction evidence="7 8">
        <text>D-erythrose 4-phosphate + phosphoenolpyruvate + H2O = 7-phospho-2-dehydro-3-deoxy-D-arabino-heptonate + phosphate</text>
        <dbReference type="Rhea" id="RHEA:14717"/>
        <dbReference type="ChEBI" id="CHEBI:15377"/>
        <dbReference type="ChEBI" id="CHEBI:16897"/>
        <dbReference type="ChEBI" id="CHEBI:43474"/>
        <dbReference type="ChEBI" id="CHEBI:58394"/>
        <dbReference type="ChEBI" id="CHEBI:58702"/>
        <dbReference type="EC" id="2.5.1.54"/>
    </reaction>
</comment>
<evidence type="ECO:0000256" key="1">
    <source>
        <dbReference type="ARBA" id="ARBA00003726"/>
    </source>
</evidence>
<evidence type="ECO:0000313" key="10">
    <source>
        <dbReference type="EMBL" id="RKO85103.1"/>
    </source>
</evidence>
<organism evidence="10 11">
    <name type="scientific">Blyttiomyces helicus</name>
    <dbReference type="NCBI Taxonomy" id="388810"/>
    <lineage>
        <taxon>Eukaryota</taxon>
        <taxon>Fungi</taxon>
        <taxon>Fungi incertae sedis</taxon>
        <taxon>Chytridiomycota</taxon>
        <taxon>Chytridiomycota incertae sedis</taxon>
        <taxon>Chytridiomycetes</taxon>
        <taxon>Chytridiomycetes incertae sedis</taxon>
        <taxon>Blyttiomyces</taxon>
    </lineage>
</organism>
<dbReference type="Gene3D" id="3.20.20.70">
    <property type="entry name" value="Aldolase class I"/>
    <property type="match status" value="1"/>
</dbReference>
<dbReference type="GO" id="GO:0009073">
    <property type="term" value="P:aromatic amino acid family biosynthetic process"/>
    <property type="evidence" value="ECO:0007669"/>
    <property type="project" value="UniProtKB-KW"/>
</dbReference>
<evidence type="ECO:0000256" key="5">
    <source>
        <dbReference type="ARBA" id="ARBA00022679"/>
    </source>
</evidence>
<keyword evidence="11" id="KW-1185">Reference proteome</keyword>
<evidence type="ECO:0000313" key="11">
    <source>
        <dbReference type="Proteomes" id="UP000269721"/>
    </source>
</evidence>
<keyword evidence="6 8" id="KW-0057">Aromatic amino acid biosynthesis</keyword>
<comment type="function">
    <text evidence="1">Stereospecific condensation of phosphoenolpyruvate (PEP) and D-erythrose-4-phosphate (E4P) giving rise to 3-deoxy-D-arabino-heptulosonate-7-phosphate (DAHP).</text>
</comment>
<dbReference type="FunFam" id="3.20.20.70:FF:000005">
    <property type="entry name" value="Phospho-2-dehydro-3-deoxyheptonate aldolase"/>
    <property type="match status" value="1"/>
</dbReference>
<dbReference type="GO" id="GO:0005737">
    <property type="term" value="C:cytoplasm"/>
    <property type="evidence" value="ECO:0007669"/>
    <property type="project" value="TreeGrafter"/>
</dbReference>
<proteinExistence type="inferred from homology"/>